<gene>
    <name evidence="1" type="ORF">RRG08_024647</name>
</gene>
<comment type="caution">
    <text evidence="1">The sequence shown here is derived from an EMBL/GenBank/DDBJ whole genome shotgun (WGS) entry which is preliminary data.</text>
</comment>
<evidence type="ECO:0000313" key="1">
    <source>
        <dbReference type="EMBL" id="KAK3776873.1"/>
    </source>
</evidence>
<dbReference type="Proteomes" id="UP001283361">
    <property type="component" value="Unassembled WGS sequence"/>
</dbReference>
<reference evidence="1" key="1">
    <citation type="journal article" date="2023" name="G3 (Bethesda)">
        <title>A reference genome for the long-term kleptoplast-retaining sea slug Elysia crispata morphotype clarki.</title>
        <authorList>
            <person name="Eastman K.E."/>
            <person name="Pendleton A.L."/>
            <person name="Shaikh M.A."/>
            <person name="Suttiyut T."/>
            <person name="Ogas R."/>
            <person name="Tomko P."/>
            <person name="Gavelis G."/>
            <person name="Widhalm J.R."/>
            <person name="Wisecaver J.H."/>
        </authorList>
    </citation>
    <scope>NUCLEOTIDE SEQUENCE</scope>
    <source>
        <strain evidence="1">ECLA1</strain>
    </source>
</reference>
<dbReference type="EMBL" id="JAWDGP010003173">
    <property type="protein sequence ID" value="KAK3776873.1"/>
    <property type="molecule type" value="Genomic_DNA"/>
</dbReference>
<proteinExistence type="predicted"/>
<sequence length="122" mass="13603">MGGEGRGSRLRERSRLLSPLHRGSLAPFTLRRPSLHGPFAAPLAAGRWEARPWAAVRTGHSVRSLVLGSDFLVGRTDLRNDYRVQEGFQRDGTDIAKEFGNCQFKFVTCMIFFALKAKLLGD</sequence>
<name>A0AAE0ZWA6_9GAST</name>
<protein>
    <submittedName>
        <fullName evidence="1">Uncharacterized protein</fullName>
    </submittedName>
</protein>
<accession>A0AAE0ZWA6</accession>
<evidence type="ECO:0000313" key="2">
    <source>
        <dbReference type="Proteomes" id="UP001283361"/>
    </source>
</evidence>
<keyword evidence="2" id="KW-1185">Reference proteome</keyword>
<organism evidence="1 2">
    <name type="scientific">Elysia crispata</name>
    <name type="common">lettuce slug</name>
    <dbReference type="NCBI Taxonomy" id="231223"/>
    <lineage>
        <taxon>Eukaryota</taxon>
        <taxon>Metazoa</taxon>
        <taxon>Spiralia</taxon>
        <taxon>Lophotrochozoa</taxon>
        <taxon>Mollusca</taxon>
        <taxon>Gastropoda</taxon>
        <taxon>Heterobranchia</taxon>
        <taxon>Euthyneura</taxon>
        <taxon>Panpulmonata</taxon>
        <taxon>Sacoglossa</taxon>
        <taxon>Placobranchoidea</taxon>
        <taxon>Plakobranchidae</taxon>
        <taxon>Elysia</taxon>
    </lineage>
</organism>
<dbReference type="AlphaFoldDB" id="A0AAE0ZWA6"/>